<dbReference type="InterPro" id="IPR021109">
    <property type="entry name" value="Peptidase_aspartic_dom_sf"/>
</dbReference>
<evidence type="ECO:0000313" key="2">
    <source>
        <dbReference type="Proteomes" id="UP000320293"/>
    </source>
</evidence>
<protein>
    <submittedName>
        <fullName evidence="1">Aspartyl protease</fullName>
    </submittedName>
</protein>
<keyword evidence="1" id="KW-0378">Hydrolase</keyword>
<dbReference type="GO" id="GO:0008233">
    <property type="term" value="F:peptidase activity"/>
    <property type="evidence" value="ECO:0007669"/>
    <property type="project" value="UniProtKB-KW"/>
</dbReference>
<gene>
    <name evidence="1" type="ORF">EWV91_10070</name>
</gene>
<dbReference type="GO" id="GO:0006508">
    <property type="term" value="P:proteolysis"/>
    <property type="evidence" value="ECO:0007669"/>
    <property type="project" value="UniProtKB-KW"/>
</dbReference>
<dbReference type="Proteomes" id="UP000320293">
    <property type="component" value="Unassembled WGS sequence"/>
</dbReference>
<reference evidence="1 2" key="1">
    <citation type="submission" date="2019-01" db="EMBL/GenBank/DDBJ databases">
        <title>Coherence of Microcystis species and biogeography revealed through population genomics.</title>
        <authorList>
            <person name="Perez-Carrascal O.M."/>
            <person name="Terrat Y."/>
            <person name="Giani A."/>
            <person name="Fortin N."/>
            <person name="Tromas N."/>
            <person name="Shapiro B.J."/>
        </authorList>
    </citation>
    <scope>NUCLEOTIDE SEQUENCE [LARGE SCALE GENOMIC DNA]</scope>
    <source>
        <strain evidence="1">Ma_QC_Ca_00000000_S207</strain>
    </source>
</reference>
<dbReference type="AlphaFoldDB" id="A0A552FMK0"/>
<keyword evidence="1" id="KW-0645">Protease</keyword>
<dbReference type="EMBL" id="SFBF01000190">
    <property type="protein sequence ID" value="TRU47965.1"/>
    <property type="molecule type" value="Genomic_DNA"/>
</dbReference>
<organism evidence="1 2">
    <name type="scientific">Microcystis aeruginosa Ma_QC_Ca_00000000_S207</name>
    <dbReference type="NCBI Taxonomy" id="2486251"/>
    <lineage>
        <taxon>Bacteria</taxon>
        <taxon>Bacillati</taxon>
        <taxon>Cyanobacteriota</taxon>
        <taxon>Cyanophyceae</taxon>
        <taxon>Oscillatoriophycideae</taxon>
        <taxon>Chroococcales</taxon>
        <taxon>Microcystaceae</taxon>
        <taxon>Microcystis</taxon>
    </lineage>
</organism>
<dbReference type="Gene3D" id="2.40.70.10">
    <property type="entry name" value="Acid Proteases"/>
    <property type="match status" value="1"/>
</dbReference>
<accession>A0A552FMK0</accession>
<proteinExistence type="predicted"/>
<comment type="caution">
    <text evidence="1">The sequence shown here is derived from an EMBL/GenBank/DDBJ whole genome shotgun (WGS) entry which is preliminary data.</text>
</comment>
<name>A0A552FMK0_MICAE</name>
<evidence type="ECO:0000313" key="1">
    <source>
        <dbReference type="EMBL" id="TRU47965.1"/>
    </source>
</evidence>
<sequence length="121" mass="13244">MIQGEFNSRGELFFEVGLLSADGEIILVMALLDTGFTGWLAIDSQDADSLGWVCDSEPQDMQTAQGEARFNLYEGTVVIEGEEFTVEVLGGNELVNVLLGVLWLRTKRLVVDFSRGVLTLG</sequence>